<comment type="subcellular location">
    <subcellularLocation>
        <location evidence="1">Cytoplasm</location>
    </subcellularLocation>
</comment>
<dbReference type="EMBL" id="LAZR01024236">
    <property type="protein sequence ID" value="KKL75836.1"/>
    <property type="molecule type" value="Genomic_DNA"/>
</dbReference>
<feature type="region of interest" description="Disordered" evidence="3">
    <location>
        <begin position="70"/>
        <end position="92"/>
    </location>
</feature>
<evidence type="ECO:0000256" key="3">
    <source>
        <dbReference type="SAM" id="MobiDB-lite"/>
    </source>
</evidence>
<keyword evidence="2" id="KW-0963">Cytoplasm</keyword>
<dbReference type="SUPFAM" id="SSF50249">
    <property type="entry name" value="Nucleic acid-binding proteins"/>
    <property type="match status" value="1"/>
</dbReference>
<proteinExistence type="predicted"/>
<evidence type="ECO:0000256" key="2">
    <source>
        <dbReference type="ARBA" id="ARBA00022490"/>
    </source>
</evidence>
<evidence type="ECO:0000313" key="5">
    <source>
        <dbReference type="EMBL" id="KKL75836.1"/>
    </source>
</evidence>
<dbReference type="AlphaFoldDB" id="A0A0F9FBI3"/>
<dbReference type="InterPro" id="IPR011129">
    <property type="entry name" value="CSD"/>
</dbReference>
<evidence type="ECO:0000259" key="4">
    <source>
        <dbReference type="PROSITE" id="PS51857"/>
    </source>
</evidence>
<dbReference type="GO" id="GO:0003676">
    <property type="term" value="F:nucleic acid binding"/>
    <property type="evidence" value="ECO:0007669"/>
    <property type="project" value="InterPro"/>
</dbReference>
<dbReference type="InterPro" id="IPR002059">
    <property type="entry name" value="CSP_DNA-bd"/>
</dbReference>
<dbReference type="Pfam" id="PF00313">
    <property type="entry name" value="CSD"/>
    <property type="match status" value="1"/>
</dbReference>
<dbReference type="PANTHER" id="PTHR11544">
    <property type="entry name" value="COLD SHOCK DOMAIN CONTAINING PROTEINS"/>
    <property type="match status" value="1"/>
</dbReference>
<dbReference type="Gene3D" id="2.40.50.140">
    <property type="entry name" value="Nucleic acid-binding proteins"/>
    <property type="match status" value="1"/>
</dbReference>
<gene>
    <name evidence="5" type="ORF">LCGC14_2050900</name>
</gene>
<dbReference type="InterPro" id="IPR012340">
    <property type="entry name" value="NA-bd_OB-fold"/>
</dbReference>
<protein>
    <recommendedName>
        <fullName evidence="4">CSD domain-containing protein</fullName>
    </recommendedName>
</protein>
<dbReference type="SMART" id="SM00357">
    <property type="entry name" value="CSP"/>
    <property type="match status" value="1"/>
</dbReference>
<dbReference type="PRINTS" id="PR00050">
    <property type="entry name" value="COLDSHOCK"/>
</dbReference>
<dbReference type="InterPro" id="IPR019844">
    <property type="entry name" value="CSD_CS"/>
</dbReference>
<reference evidence="5" key="1">
    <citation type="journal article" date="2015" name="Nature">
        <title>Complex archaea that bridge the gap between prokaryotes and eukaryotes.</title>
        <authorList>
            <person name="Spang A."/>
            <person name="Saw J.H."/>
            <person name="Jorgensen S.L."/>
            <person name="Zaremba-Niedzwiedzka K."/>
            <person name="Martijn J."/>
            <person name="Lind A.E."/>
            <person name="van Eijk R."/>
            <person name="Schleper C."/>
            <person name="Guy L."/>
            <person name="Ettema T.J."/>
        </authorList>
    </citation>
    <scope>NUCLEOTIDE SEQUENCE</scope>
</reference>
<sequence>MHTGTVKWFNNAKGYGFILSSDGTTDIFAHYSAITMEGYKTLKAGQEVTYDLVEGEKGLHATNIAAAGSTVTQNDDLQPPSLDVESDTVSDH</sequence>
<dbReference type="PROSITE" id="PS51857">
    <property type="entry name" value="CSD_2"/>
    <property type="match status" value="1"/>
</dbReference>
<dbReference type="FunFam" id="2.40.50.140:FF:000006">
    <property type="entry name" value="Cold shock protein CspC"/>
    <property type="match status" value="1"/>
</dbReference>
<name>A0A0F9FBI3_9ZZZZ</name>
<dbReference type="CDD" id="cd04458">
    <property type="entry name" value="CSP_CDS"/>
    <property type="match status" value="1"/>
</dbReference>
<dbReference type="GO" id="GO:0005737">
    <property type="term" value="C:cytoplasm"/>
    <property type="evidence" value="ECO:0007669"/>
    <property type="project" value="UniProtKB-SubCell"/>
</dbReference>
<feature type="domain" description="CSD" evidence="4">
    <location>
        <begin position="1"/>
        <end position="66"/>
    </location>
</feature>
<dbReference type="PROSITE" id="PS00352">
    <property type="entry name" value="CSD_1"/>
    <property type="match status" value="1"/>
</dbReference>
<evidence type="ECO:0000256" key="1">
    <source>
        <dbReference type="ARBA" id="ARBA00004496"/>
    </source>
</evidence>
<dbReference type="InterPro" id="IPR050181">
    <property type="entry name" value="Cold_shock_domain"/>
</dbReference>
<accession>A0A0F9FBI3</accession>
<organism evidence="5">
    <name type="scientific">marine sediment metagenome</name>
    <dbReference type="NCBI Taxonomy" id="412755"/>
    <lineage>
        <taxon>unclassified sequences</taxon>
        <taxon>metagenomes</taxon>
        <taxon>ecological metagenomes</taxon>
    </lineage>
</organism>
<comment type="caution">
    <text evidence="5">The sequence shown here is derived from an EMBL/GenBank/DDBJ whole genome shotgun (WGS) entry which is preliminary data.</text>
</comment>